<accession>A0A1X6NKG7</accession>
<feature type="transmembrane region" description="Helical" evidence="5">
    <location>
        <begin position="146"/>
        <end position="171"/>
    </location>
</feature>
<reference evidence="6 7" key="1">
    <citation type="submission" date="2017-03" db="EMBL/GenBank/DDBJ databases">
        <title>WGS assembly of Porphyra umbilicalis.</title>
        <authorList>
            <person name="Brawley S.H."/>
            <person name="Blouin N.A."/>
            <person name="Ficko-Blean E."/>
            <person name="Wheeler G.L."/>
            <person name="Lohr M."/>
            <person name="Goodson H.V."/>
            <person name="Jenkins J.W."/>
            <person name="Blaby-Haas C.E."/>
            <person name="Helliwell K.E."/>
            <person name="Chan C."/>
            <person name="Marriage T."/>
            <person name="Bhattacharya D."/>
            <person name="Klein A.S."/>
            <person name="Badis Y."/>
            <person name="Brodie J."/>
            <person name="Cao Y."/>
            <person name="Collen J."/>
            <person name="Dittami S.M."/>
            <person name="Gachon C.M."/>
            <person name="Green B.R."/>
            <person name="Karpowicz S."/>
            <person name="Kim J.W."/>
            <person name="Kudahl U."/>
            <person name="Lin S."/>
            <person name="Michel G."/>
            <person name="Mittag M."/>
            <person name="Olson B.J."/>
            <person name="Pangilinan J."/>
            <person name="Peng Y."/>
            <person name="Qiu H."/>
            <person name="Shu S."/>
            <person name="Singer J.T."/>
            <person name="Smith A.G."/>
            <person name="Sprecher B.N."/>
            <person name="Wagner V."/>
            <person name="Wang W."/>
            <person name="Wang Z.-Y."/>
            <person name="Yan J."/>
            <person name="Yarish C."/>
            <person name="Zoeuner-Riek S."/>
            <person name="Zhuang Y."/>
            <person name="Zou Y."/>
            <person name="Lindquist E.A."/>
            <person name="Grimwood J."/>
            <person name="Barry K."/>
            <person name="Rokhsar D.S."/>
            <person name="Schmutz J."/>
            <person name="Stiller J.W."/>
            <person name="Grossman A.R."/>
            <person name="Prochnik S.E."/>
        </authorList>
    </citation>
    <scope>NUCLEOTIDE SEQUENCE [LARGE SCALE GENOMIC DNA]</scope>
    <source>
        <strain evidence="6">4086291</strain>
    </source>
</reference>
<keyword evidence="2 5" id="KW-0812">Transmembrane</keyword>
<protein>
    <recommendedName>
        <fullName evidence="5">PRA1 family protein</fullName>
    </recommendedName>
</protein>
<feature type="transmembrane region" description="Helical" evidence="5">
    <location>
        <begin position="121"/>
        <end position="139"/>
    </location>
</feature>
<keyword evidence="7" id="KW-1185">Reference proteome</keyword>
<comment type="subcellular location">
    <subcellularLocation>
        <location evidence="1 5">Membrane</location>
        <topology evidence="1 5">Multi-pass membrane protein</topology>
    </subcellularLocation>
</comment>
<dbReference type="Pfam" id="PF03208">
    <property type="entry name" value="PRA1"/>
    <property type="match status" value="1"/>
</dbReference>
<dbReference type="PANTHER" id="PTHR19317:SF0">
    <property type="entry name" value="PRENYLATED RAB ACCEPTOR PROTEIN 1"/>
    <property type="match status" value="1"/>
</dbReference>
<name>A0A1X6NKG7_PORUM</name>
<proteinExistence type="inferred from homology"/>
<feature type="transmembrane region" description="Helical" evidence="5">
    <location>
        <begin position="191"/>
        <end position="216"/>
    </location>
</feature>
<keyword evidence="4 5" id="KW-0472">Membrane</keyword>
<evidence type="ECO:0000256" key="4">
    <source>
        <dbReference type="ARBA" id="ARBA00023136"/>
    </source>
</evidence>
<dbReference type="EMBL" id="KV920021">
    <property type="protein sequence ID" value="OSX68853.1"/>
    <property type="molecule type" value="Genomic_DNA"/>
</dbReference>
<sequence>MSGYQSIGDPPGPGAPASVLAGSVAIDGVGSSPPPVPSGNATVAAGGRMAAVVGALLSVRPPALAVYTEPLRPSADLSLRDRATLVAHSVRPWCEFFDPSAFAFPTWGEAGLRAVANIETYFYNYVCVGTLCLVAAAAAHVGSALVLAALVAAAMGLYVVAPPVVALPGGLSLGPWGKGALMAVATWFGIAYWHVGLLGGVVSCATAAIVCVHALFRSSRG</sequence>
<evidence type="ECO:0000256" key="3">
    <source>
        <dbReference type="ARBA" id="ARBA00022989"/>
    </source>
</evidence>
<keyword evidence="3 5" id="KW-1133">Transmembrane helix</keyword>
<evidence type="ECO:0000313" key="6">
    <source>
        <dbReference type="EMBL" id="OSX68853.1"/>
    </source>
</evidence>
<dbReference type="GO" id="GO:0016020">
    <property type="term" value="C:membrane"/>
    <property type="evidence" value="ECO:0007669"/>
    <property type="project" value="UniProtKB-SubCell"/>
</dbReference>
<dbReference type="GO" id="GO:0005783">
    <property type="term" value="C:endoplasmic reticulum"/>
    <property type="evidence" value="ECO:0007669"/>
    <property type="project" value="TreeGrafter"/>
</dbReference>
<dbReference type="GO" id="GO:0005794">
    <property type="term" value="C:Golgi apparatus"/>
    <property type="evidence" value="ECO:0007669"/>
    <property type="project" value="TreeGrafter"/>
</dbReference>
<dbReference type="Proteomes" id="UP000218209">
    <property type="component" value="Unassembled WGS sequence"/>
</dbReference>
<comment type="similarity">
    <text evidence="5">Belongs to the PRA1 family.</text>
</comment>
<dbReference type="GO" id="GO:0016192">
    <property type="term" value="P:vesicle-mediated transport"/>
    <property type="evidence" value="ECO:0007669"/>
    <property type="project" value="TreeGrafter"/>
</dbReference>
<evidence type="ECO:0000256" key="5">
    <source>
        <dbReference type="RuleBase" id="RU363107"/>
    </source>
</evidence>
<gene>
    <name evidence="6" type="ORF">BU14_2170s0001</name>
</gene>
<dbReference type="AlphaFoldDB" id="A0A1X6NKG7"/>
<evidence type="ECO:0000256" key="2">
    <source>
        <dbReference type="ARBA" id="ARBA00022692"/>
    </source>
</evidence>
<dbReference type="PANTHER" id="PTHR19317">
    <property type="entry name" value="PRENYLATED RAB ACCEPTOR 1-RELATED"/>
    <property type="match status" value="1"/>
</dbReference>
<evidence type="ECO:0000256" key="1">
    <source>
        <dbReference type="ARBA" id="ARBA00004141"/>
    </source>
</evidence>
<organism evidence="6 7">
    <name type="scientific">Porphyra umbilicalis</name>
    <name type="common">Purple laver</name>
    <name type="synonym">Red alga</name>
    <dbReference type="NCBI Taxonomy" id="2786"/>
    <lineage>
        <taxon>Eukaryota</taxon>
        <taxon>Rhodophyta</taxon>
        <taxon>Bangiophyceae</taxon>
        <taxon>Bangiales</taxon>
        <taxon>Bangiaceae</taxon>
        <taxon>Porphyra</taxon>
    </lineage>
</organism>
<dbReference type="InterPro" id="IPR004895">
    <property type="entry name" value="Prenylated_rab_accept_PRA1"/>
</dbReference>
<evidence type="ECO:0000313" key="7">
    <source>
        <dbReference type="Proteomes" id="UP000218209"/>
    </source>
</evidence>
<dbReference type="OrthoDB" id="7335at2763"/>